<dbReference type="Gene3D" id="3.40.50.10170">
    <property type="match status" value="1"/>
</dbReference>
<dbReference type="InterPro" id="IPR003797">
    <property type="entry name" value="DegV"/>
</dbReference>
<gene>
    <name evidence="3" type="ordered locus">PECL_1535</name>
</gene>
<sequence>MKTAIVTDTGAYLKPEEIKKYNIRVLPLTVIMGDSQYKETEELDAETFFDYMRNESALPTTAQVSIGAAEELYNQLADEGYDEVISIHLSKGITSFLDSLEGFLKTYNKIKVYPYDSTIAAAGEADLCLLAATMVLDGKHANEIMPQLARLTETLNVDFVVDDLKHLTRTGRLSNRSAIIGNLLRIKPMLTFEDGKIVAVGRERTMKRAFGVIKSDLRKTLEENDYPVLGTILDANYAELSDKWLEELQQEFPNVRFDQRHLGPAISVHTGEKTMALIWERDWKSLT</sequence>
<dbReference type="InterPro" id="IPR043168">
    <property type="entry name" value="DegV_C"/>
</dbReference>
<dbReference type="Gene3D" id="3.30.1180.10">
    <property type="match status" value="1"/>
</dbReference>
<keyword evidence="4" id="KW-1185">Reference proteome</keyword>
<dbReference type="PROSITE" id="PS51482">
    <property type="entry name" value="DEGV"/>
    <property type="match status" value="1"/>
</dbReference>
<keyword evidence="2" id="KW-0446">Lipid-binding</keyword>
<dbReference type="PANTHER" id="PTHR33434:SF2">
    <property type="entry name" value="FATTY ACID-BINDING PROTEIN TM_1468"/>
    <property type="match status" value="1"/>
</dbReference>
<dbReference type="GO" id="GO:0008289">
    <property type="term" value="F:lipid binding"/>
    <property type="evidence" value="ECO:0007669"/>
    <property type="project" value="UniProtKB-KW"/>
</dbReference>
<dbReference type="Pfam" id="PF02645">
    <property type="entry name" value="DegV"/>
    <property type="match status" value="1"/>
</dbReference>
<dbReference type="eggNOG" id="COG1307">
    <property type="taxonomic scope" value="Bacteria"/>
</dbReference>
<dbReference type="KEGG" id="pce:PECL_1535"/>
<dbReference type="HOGENOM" id="CLU_048251_3_1_9"/>
<dbReference type="EMBL" id="CP003137">
    <property type="protein sequence ID" value="AEV95753.1"/>
    <property type="molecule type" value="Genomic_DNA"/>
</dbReference>
<dbReference type="SUPFAM" id="SSF82549">
    <property type="entry name" value="DAK1/DegV-like"/>
    <property type="match status" value="1"/>
</dbReference>
<accession>G8PAG4</accession>
<proteinExistence type="predicted"/>
<dbReference type="InterPro" id="IPR050270">
    <property type="entry name" value="DegV_domain_contain"/>
</dbReference>
<dbReference type="Proteomes" id="UP000005444">
    <property type="component" value="Chromosome"/>
</dbReference>
<dbReference type="PATRIC" id="fig|701521.8.peg.1437"/>
<evidence type="ECO:0000256" key="2">
    <source>
        <dbReference type="ARBA" id="ARBA00023121"/>
    </source>
</evidence>
<evidence type="ECO:0000313" key="4">
    <source>
        <dbReference type="Proteomes" id="UP000005444"/>
    </source>
</evidence>
<dbReference type="AlphaFoldDB" id="G8PAG4"/>
<dbReference type="PANTHER" id="PTHR33434">
    <property type="entry name" value="DEGV DOMAIN-CONTAINING PROTEIN DR_1986-RELATED"/>
    <property type="match status" value="1"/>
</dbReference>
<dbReference type="NCBIfam" id="TIGR00762">
    <property type="entry name" value="DegV"/>
    <property type="match status" value="1"/>
</dbReference>
<organism evidence="3 4">
    <name type="scientific">Pediococcus claussenii (strain ATCC BAA-344 / DSM 14800 / JCM 18046 / KCTC 3811 / LMG 21948 / P06)</name>
    <dbReference type="NCBI Taxonomy" id="701521"/>
    <lineage>
        <taxon>Bacteria</taxon>
        <taxon>Bacillati</taxon>
        <taxon>Bacillota</taxon>
        <taxon>Bacilli</taxon>
        <taxon>Lactobacillales</taxon>
        <taxon>Lactobacillaceae</taxon>
        <taxon>Pediococcus</taxon>
    </lineage>
</organism>
<reference evidence="3 4" key="1">
    <citation type="journal article" date="2012" name="J. Bacteriol.">
        <title>Complete Genome Sequence of the Beer Spoilage Organism Pediococcus claussenii ATCC BAA-344T.</title>
        <authorList>
            <person name="Pittet V."/>
            <person name="Abegunde T."/>
            <person name="Marfleet T."/>
            <person name="Haakensen M."/>
            <person name="Morrow K."/>
            <person name="Jayaprakash T."/>
            <person name="Schroeder K."/>
            <person name="Trost B."/>
            <person name="Byrns S."/>
            <person name="Bergsveinson J."/>
            <person name="Kusalik A."/>
            <person name="Ziola B."/>
        </authorList>
    </citation>
    <scope>NUCLEOTIDE SEQUENCE [LARGE SCALE GENOMIC DNA]</scope>
    <source>
        <strain evidence="3 4">ATCC BAA-344</strain>
    </source>
</reference>
<protein>
    <submittedName>
        <fullName evidence="3">EDD, DegV family domain protein</fullName>
    </submittedName>
</protein>
<evidence type="ECO:0000313" key="3">
    <source>
        <dbReference type="EMBL" id="AEV95753.1"/>
    </source>
</evidence>
<name>G8PAG4_PEDCP</name>
<dbReference type="STRING" id="701521.PECL_1535"/>
<comment type="function">
    <text evidence="1">May bind long-chain fatty acids, such as palmitate, and may play a role in lipid transport or fatty acid metabolism.</text>
</comment>
<evidence type="ECO:0000256" key="1">
    <source>
        <dbReference type="ARBA" id="ARBA00003238"/>
    </source>
</evidence>
<dbReference type="RefSeq" id="WP_014215947.1">
    <property type="nucleotide sequence ID" value="NC_016605.1"/>
</dbReference>